<keyword evidence="2" id="KW-0732">Signal</keyword>
<dbReference type="EMBL" id="BNEB01000005">
    <property type="protein sequence ID" value="GHI64845.1"/>
    <property type="molecule type" value="Genomic_DNA"/>
</dbReference>
<keyword evidence="5" id="KW-1185">Reference proteome</keyword>
<feature type="compositionally biased region" description="Gly residues" evidence="1">
    <location>
        <begin position="28"/>
        <end position="40"/>
    </location>
</feature>
<feature type="signal peptide" evidence="2">
    <location>
        <begin position="1"/>
        <end position="25"/>
    </location>
</feature>
<gene>
    <name evidence="4" type="ORF">Saso_64950</name>
</gene>
<accession>A0ABQ3SA55</accession>
<organism evidence="4 5">
    <name type="scientific">Streptomyces asoensis</name>
    <dbReference type="NCBI Taxonomy" id="249586"/>
    <lineage>
        <taxon>Bacteria</taxon>
        <taxon>Bacillati</taxon>
        <taxon>Actinomycetota</taxon>
        <taxon>Actinomycetes</taxon>
        <taxon>Kitasatosporales</taxon>
        <taxon>Streptomycetaceae</taxon>
        <taxon>Streptomyces</taxon>
    </lineage>
</organism>
<sequence>MRRTRCLLPALTALLLLSGCGSEGADTGGGGADGVGGGGPTPVTEVTRPAVDGVRITSVTVPTPSSTPSGTSGTSGASGGGLVRAESLPTGAPGDSGVSAVYEVTNSGTRSMTYTVRFDFTTGAGEVMDGRRVTVRSVGAGRTVRGTVRQGALVPGASRVTTVRVGEVTKVPADEAPAEAGVCPTSGVRLTADDGDAAMGLRVVGLVLENCGERDYTLDGYPQVSLLDEDREPVEGVRVLKGSGGIATVAGFDDPPRPVTLKPGQRASAGLMWRNTTGSGTAVDVPYVRVRARSGADPVMVTPHLDLGTTGKLGVGPWRAAKR</sequence>
<evidence type="ECO:0000313" key="4">
    <source>
        <dbReference type="EMBL" id="GHI64845.1"/>
    </source>
</evidence>
<dbReference type="RefSeq" id="WP_189927659.1">
    <property type="nucleotide sequence ID" value="NZ_BMSI01000019.1"/>
</dbReference>
<dbReference type="GeneID" id="91474272"/>
<evidence type="ECO:0000256" key="1">
    <source>
        <dbReference type="SAM" id="MobiDB-lite"/>
    </source>
</evidence>
<feature type="compositionally biased region" description="Low complexity" evidence="1">
    <location>
        <begin position="57"/>
        <end position="75"/>
    </location>
</feature>
<comment type="caution">
    <text evidence="4">The sequence shown here is derived from an EMBL/GenBank/DDBJ whole genome shotgun (WGS) entry which is preliminary data.</text>
</comment>
<dbReference type="PROSITE" id="PS51257">
    <property type="entry name" value="PROKAR_LIPOPROTEIN"/>
    <property type="match status" value="1"/>
</dbReference>
<name>A0ABQ3SA55_9ACTN</name>
<feature type="domain" description="DUF4232" evidence="3">
    <location>
        <begin position="183"/>
        <end position="319"/>
    </location>
</feature>
<evidence type="ECO:0000256" key="2">
    <source>
        <dbReference type="SAM" id="SignalP"/>
    </source>
</evidence>
<feature type="chain" id="PRO_5045986440" description="DUF4232 domain-containing protein" evidence="2">
    <location>
        <begin position="26"/>
        <end position="323"/>
    </location>
</feature>
<protein>
    <recommendedName>
        <fullName evidence="3">DUF4232 domain-containing protein</fullName>
    </recommendedName>
</protein>
<dbReference type="InterPro" id="IPR025326">
    <property type="entry name" value="DUF4232"/>
</dbReference>
<dbReference type="Proteomes" id="UP000649259">
    <property type="component" value="Unassembled WGS sequence"/>
</dbReference>
<feature type="region of interest" description="Disordered" evidence="1">
    <location>
        <begin position="28"/>
        <end position="97"/>
    </location>
</feature>
<reference evidence="5" key="1">
    <citation type="submission" date="2023-07" db="EMBL/GenBank/DDBJ databases">
        <title>Whole genome shotgun sequence of Streptomyces cacaoi subsp. asoensis NBRC 13813.</title>
        <authorList>
            <person name="Komaki H."/>
            <person name="Tamura T."/>
        </authorList>
    </citation>
    <scope>NUCLEOTIDE SEQUENCE [LARGE SCALE GENOMIC DNA]</scope>
    <source>
        <strain evidence="5">NBRC 13813</strain>
    </source>
</reference>
<evidence type="ECO:0000313" key="5">
    <source>
        <dbReference type="Proteomes" id="UP000649259"/>
    </source>
</evidence>
<proteinExistence type="predicted"/>
<evidence type="ECO:0000259" key="3">
    <source>
        <dbReference type="Pfam" id="PF14016"/>
    </source>
</evidence>
<dbReference type="Pfam" id="PF14016">
    <property type="entry name" value="DUF4232"/>
    <property type="match status" value="1"/>
</dbReference>